<dbReference type="Pfam" id="PF00172">
    <property type="entry name" value="Zn_clus"/>
    <property type="match status" value="1"/>
</dbReference>
<dbReference type="AlphaFoldDB" id="A0AA40KD80"/>
<evidence type="ECO:0000256" key="3">
    <source>
        <dbReference type="SAM" id="MobiDB-lite"/>
    </source>
</evidence>
<dbReference type="CDD" id="cd12148">
    <property type="entry name" value="fungal_TF_MHR"/>
    <property type="match status" value="1"/>
</dbReference>
<dbReference type="Gene3D" id="4.10.240.10">
    <property type="entry name" value="Zn(2)-C6 fungal-type DNA-binding domain"/>
    <property type="match status" value="1"/>
</dbReference>
<comment type="caution">
    <text evidence="5">The sequence shown here is derived from an EMBL/GenBank/DDBJ whole genome shotgun (WGS) entry which is preliminary data.</text>
</comment>
<dbReference type="InterPro" id="IPR001138">
    <property type="entry name" value="Zn2Cys6_DnaBD"/>
</dbReference>
<dbReference type="SMART" id="SM00066">
    <property type="entry name" value="GAL4"/>
    <property type="match status" value="1"/>
</dbReference>
<organism evidence="5 6">
    <name type="scientific">Schizothecium vesticola</name>
    <dbReference type="NCBI Taxonomy" id="314040"/>
    <lineage>
        <taxon>Eukaryota</taxon>
        <taxon>Fungi</taxon>
        <taxon>Dikarya</taxon>
        <taxon>Ascomycota</taxon>
        <taxon>Pezizomycotina</taxon>
        <taxon>Sordariomycetes</taxon>
        <taxon>Sordariomycetidae</taxon>
        <taxon>Sordariales</taxon>
        <taxon>Schizotheciaceae</taxon>
        <taxon>Schizothecium</taxon>
    </lineage>
</organism>
<dbReference type="SUPFAM" id="SSF57701">
    <property type="entry name" value="Zn2/Cys6 DNA-binding domain"/>
    <property type="match status" value="1"/>
</dbReference>
<dbReference type="PROSITE" id="PS00463">
    <property type="entry name" value="ZN2_CY6_FUNGAL_1"/>
    <property type="match status" value="1"/>
</dbReference>
<feature type="domain" description="Zn(2)-C6 fungal-type" evidence="4">
    <location>
        <begin position="8"/>
        <end position="37"/>
    </location>
</feature>
<protein>
    <recommendedName>
        <fullName evidence="4">Zn(2)-C6 fungal-type domain-containing protein</fullName>
    </recommendedName>
</protein>
<proteinExistence type="predicted"/>
<dbReference type="GO" id="GO:0006351">
    <property type="term" value="P:DNA-templated transcription"/>
    <property type="evidence" value="ECO:0007669"/>
    <property type="project" value="InterPro"/>
</dbReference>
<feature type="region of interest" description="Disordered" evidence="3">
    <location>
        <begin position="521"/>
        <end position="657"/>
    </location>
</feature>
<dbReference type="GO" id="GO:0003677">
    <property type="term" value="F:DNA binding"/>
    <property type="evidence" value="ECO:0007669"/>
    <property type="project" value="InterPro"/>
</dbReference>
<sequence length="707" mass="77689">MTTAVKRACDACHRRKVKCDGVNPCRNCLGSQLSCTYNAIPQKKGPKGSRAKVINELKEKERQTSLSAKVQNRMNGINGAPSSPSLAPTPGLLQSDIVKSCIDFFFAHMYRAMPILDRARLEQQALYMDQTLDTYCLLTSMCAFVLLQPGMTLPSTDPFGLDSMPGGNIVTSTLLMEETVRVRKGYDYMDSPTLNSLCTSYFLYGCHYGLDLQDKAWFHIREATTLIHMTGMNKEQTYLQYDSVEAAKRRRLYWLLFATERAYALQRGRPLSLQACVNLPTSTDDPTDPAPIHFHAFITQINTFRPYDDSLVNIWNKAKDETSPTYLAAMQKQLQNDLPGYLNDTQAQLAELQMNQSWLKDMAWQLSMANPNEGESGLPPYPTPVDIGRDLLPMVSHLPGNLGLPGLRLVEKLFVVASTLTEILAMQPTSRPFTVGPRERLHQILNVLTLIRYGHHSYLPLLLSKVQDAVPSLASPMLQNAPEPVVPACNMDIFDGFGNAGMGQGSCYTANDYDNKYSASRMDEMSTGSESPMTGHSNHDVSSPFSSSAIMSPSVDMPPHGLRTDFNTMPDMMSPMGQPPASVFGNPGALNNPQPQQPPISTYPNINPQGQGMNVNNINPPPNTNLPPQGHRNHSHGGGLGNGLGRPGGNNGLMTRPQTQRTNSFAMGAPLGGFHHPLQRVNSDMASIGSIGISPLGRDMDFNTLPR</sequence>
<evidence type="ECO:0000256" key="1">
    <source>
        <dbReference type="ARBA" id="ARBA00022723"/>
    </source>
</evidence>
<feature type="compositionally biased region" description="Polar residues" evidence="3">
    <location>
        <begin position="589"/>
        <end position="613"/>
    </location>
</feature>
<dbReference type="InterPro" id="IPR036864">
    <property type="entry name" value="Zn2-C6_fun-type_DNA-bd_sf"/>
</dbReference>
<accession>A0AA40KD80</accession>
<feature type="compositionally biased region" description="Low complexity" evidence="3">
    <location>
        <begin position="542"/>
        <end position="554"/>
    </location>
</feature>
<dbReference type="EMBL" id="JAUKUD010000001">
    <property type="protein sequence ID" value="KAK0754903.1"/>
    <property type="molecule type" value="Genomic_DNA"/>
</dbReference>
<dbReference type="InterPro" id="IPR007219">
    <property type="entry name" value="XnlR_reg_dom"/>
</dbReference>
<keyword evidence="1" id="KW-0479">Metal-binding</keyword>
<keyword evidence="6" id="KW-1185">Reference proteome</keyword>
<evidence type="ECO:0000259" key="4">
    <source>
        <dbReference type="PROSITE" id="PS50048"/>
    </source>
</evidence>
<dbReference type="PANTHER" id="PTHR31668">
    <property type="entry name" value="GLUCOSE TRANSPORT TRANSCRIPTION REGULATOR RGT1-RELATED-RELATED"/>
    <property type="match status" value="1"/>
</dbReference>
<dbReference type="SMART" id="SM00906">
    <property type="entry name" value="Fungal_trans"/>
    <property type="match status" value="1"/>
</dbReference>
<dbReference type="GO" id="GO:0008270">
    <property type="term" value="F:zinc ion binding"/>
    <property type="evidence" value="ECO:0007669"/>
    <property type="project" value="InterPro"/>
</dbReference>
<feature type="compositionally biased region" description="Gly residues" evidence="3">
    <location>
        <begin position="636"/>
        <end position="651"/>
    </location>
</feature>
<evidence type="ECO:0000313" key="5">
    <source>
        <dbReference type="EMBL" id="KAK0754903.1"/>
    </source>
</evidence>
<dbReference type="InterPro" id="IPR050797">
    <property type="entry name" value="Carb_Metab_Trans_Reg"/>
</dbReference>
<name>A0AA40KD80_9PEZI</name>
<dbReference type="PROSITE" id="PS50048">
    <property type="entry name" value="ZN2_CY6_FUNGAL_2"/>
    <property type="match status" value="1"/>
</dbReference>
<gene>
    <name evidence="5" type="ORF">B0T18DRAFT_312536</name>
</gene>
<keyword evidence="2" id="KW-0539">Nucleus</keyword>
<dbReference type="CDD" id="cd00067">
    <property type="entry name" value="GAL4"/>
    <property type="match status" value="1"/>
</dbReference>
<dbReference type="Pfam" id="PF04082">
    <property type="entry name" value="Fungal_trans"/>
    <property type="match status" value="1"/>
</dbReference>
<dbReference type="Proteomes" id="UP001172155">
    <property type="component" value="Unassembled WGS sequence"/>
</dbReference>
<reference evidence="5" key="1">
    <citation type="submission" date="2023-06" db="EMBL/GenBank/DDBJ databases">
        <title>Genome-scale phylogeny and comparative genomics of the fungal order Sordariales.</title>
        <authorList>
            <consortium name="Lawrence Berkeley National Laboratory"/>
            <person name="Hensen N."/>
            <person name="Bonometti L."/>
            <person name="Westerberg I."/>
            <person name="Brannstrom I.O."/>
            <person name="Guillou S."/>
            <person name="Cros-Aarteil S."/>
            <person name="Calhoun S."/>
            <person name="Haridas S."/>
            <person name="Kuo A."/>
            <person name="Mondo S."/>
            <person name="Pangilinan J."/>
            <person name="Riley R."/>
            <person name="LaButti K."/>
            <person name="Andreopoulos B."/>
            <person name="Lipzen A."/>
            <person name="Chen C."/>
            <person name="Yanf M."/>
            <person name="Daum C."/>
            <person name="Ng V."/>
            <person name="Clum A."/>
            <person name="Steindorff A."/>
            <person name="Ohm R."/>
            <person name="Martin F."/>
            <person name="Silar P."/>
            <person name="Natvig D."/>
            <person name="Lalanne C."/>
            <person name="Gautier V."/>
            <person name="Ament-velasquez S.L."/>
            <person name="Kruys A."/>
            <person name="Hutchinson M.I."/>
            <person name="Powell A.J."/>
            <person name="Barry K."/>
            <person name="Miller A.N."/>
            <person name="Grigoriev I.V."/>
            <person name="Debuchy R."/>
            <person name="Gladieux P."/>
            <person name="Thoren M.H."/>
            <person name="Johannesson H."/>
        </authorList>
    </citation>
    <scope>NUCLEOTIDE SEQUENCE</scope>
    <source>
        <strain evidence="5">SMH3187-1</strain>
    </source>
</reference>
<evidence type="ECO:0000256" key="2">
    <source>
        <dbReference type="ARBA" id="ARBA00023242"/>
    </source>
</evidence>
<dbReference type="PANTHER" id="PTHR31668:SF20">
    <property type="entry name" value="ZN(II)2CYS6 TRANSCRIPTION FACTOR (EUROFUNG)"/>
    <property type="match status" value="1"/>
</dbReference>
<feature type="compositionally biased region" description="Polar residues" evidence="3">
    <location>
        <begin position="526"/>
        <end position="536"/>
    </location>
</feature>
<evidence type="ECO:0000313" key="6">
    <source>
        <dbReference type="Proteomes" id="UP001172155"/>
    </source>
</evidence>
<dbReference type="GO" id="GO:0000981">
    <property type="term" value="F:DNA-binding transcription factor activity, RNA polymerase II-specific"/>
    <property type="evidence" value="ECO:0007669"/>
    <property type="project" value="InterPro"/>
</dbReference>